<dbReference type="GO" id="GO:0000272">
    <property type="term" value="P:polysaccharide catabolic process"/>
    <property type="evidence" value="ECO:0007669"/>
    <property type="project" value="UniProtKB-KW"/>
</dbReference>
<evidence type="ECO:0000256" key="2">
    <source>
        <dbReference type="ARBA" id="ARBA00012729"/>
    </source>
</evidence>
<sequence>MRKAWQGVGAMALVMMLAATAGSAIAAEPAAPQDYRIIGYVADGPTLPAISAGKLDVINFAFAHVNAAHEVFLPHEMATASLAGLVKLRDDNPQLKILLSVGGWGAGNFSEAAASETARARFADTAVELVRRHDLDGLDIDWEYPGHPGPGISHSPADKHNFTLMLEAVRAKLDALEQVNPGREYLLTIAAADGEAARGLEIKRIAEILDWINLMTYDFYGSLTATTGHHAGLHRSAVAPAGSRTTEQAVDEFLAAGAPPRKINIGAAFYGRTFADVGAAHDGLQQAFGGDGGFVAWQEIADNHLDRNGFQRHWDEQAQAAWLWNPSTRRMISYEDPQALRAKAAFVRERGLGGIMYWEQRQDPKEQLLDVLVEGLK</sequence>
<comment type="similarity">
    <text evidence="8">Belongs to the glycosyl hydrolase 18 family.</text>
</comment>
<comment type="catalytic activity">
    <reaction evidence="1">
        <text>Random endo-hydrolysis of N-acetyl-beta-D-glucosaminide (1-&gt;4)-beta-linkages in chitin and chitodextrins.</text>
        <dbReference type="EC" id="3.2.1.14"/>
    </reaction>
</comment>
<dbReference type="Proteomes" id="UP000190341">
    <property type="component" value="Unassembled WGS sequence"/>
</dbReference>
<evidence type="ECO:0000256" key="6">
    <source>
        <dbReference type="ARBA" id="ARBA00023326"/>
    </source>
</evidence>
<gene>
    <name evidence="11" type="ORF">SAMN06296058_1860</name>
</gene>
<dbReference type="InterPro" id="IPR001579">
    <property type="entry name" value="Glyco_hydro_18_chit_AS"/>
</dbReference>
<dbReference type="InterPro" id="IPR050314">
    <property type="entry name" value="Glycosyl_Hydrlase_18"/>
</dbReference>
<evidence type="ECO:0000256" key="9">
    <source>
        <dbReference type="SAM" id="SignalP"/>
    </source>
</evidence>
<dbReference type="InterPro" id="IPR011583">
    <property type="entry name" value="Chitinase_II/V-like_cat"/>
</dbReference>
<dbReference type="Pfam" id="PF00704">
    <property type="entry name" value="Glyco_hydro_18"/>
    <property type="match status" value="1"/>
</dbReference>
<evidence type="ECO:0000256" key="3">
    <source>
        <dbReference type="ARBA" id="ARBA00022801"/>
    </source>
</evidence>
<organism evidence="11 12">
    <name type="scientific">Pseudoxanthomonas indica</name>
    <dbReference type="NCBI Taxonomy" id="428993"/>
    <lineage>
        <taxon>Bacteria</taxon>
        <taxon>Pseudomonadati</taxon>
        <taxon>Pseudomonadota</taxon>
        <taxon>Gammaproteobacteria</taxon>
        <taxon>Lysobacterales</taxon>
        <taxon>Lysobacteraceae</taxon>
        <taxon>Pseudoxanthomonas</taxon>
    </lineage>
</organism>
<feature type="chain" id="PRO_5012482276" description="chitinase" evidence="9">
    <location>
        <begin position="27"/>
        <end position="377"/>
    </location>
</feature>
<feature type="signal peptide" evidence="9">
    <location>
        <begin position="1"/>
        <end position="26"/>
    </location>
</feature>
<keyword evidence="6" id="KW-0119">Carbohydrate metabolism</keyword>
<keyword evidence="6" id="KW-0624">Polysaccharide degradation</keyword>
<keyword evidence="3 7" id="KW-0378">Hydrolase</keyword>
<dbReference type="InterPro" id="IPR029070">
    <property type="entry name" value="Chitinase_insertion_sf"/>
</dbReference>
<feature type="domain" description="GH18" evidence="10">
    <location>
        <begin position="35"/>
        <end position="377"/>
    </location>
</feature>
<dbReference type="PROSITE" id="PS51910">
    <property type="entry name" value="GH18_2"/>
    <property type="match status" value="1"/>
</dbReference>
<evidence type="ECO:0000256" key="5">
    <source>
        <dbReference type="ARBA" id="ARBA00023295"/>
    </source>
</evidence>
<dbReference type="Gene3D" id="3.20.20.80">
    <property type="entry name" value="Glycosidases"/>
    <property type="match status" value="1"/>
</dbReference>
<evidence type="ECO:0000313" key="12">
    <source>
        <dbReference type="Proteomes" id="UP000190341"/>
    </source>
</evidence>
<name>A0A1T5KNB5_9GAMM</name>
<dbReference type="InterPro" id="IPR017853">
    <property type="entry name" value="GH"/>
</dbReference>
<dbReference type="GO" id="GO:0008061">
    <property type="term" value="F:chitin binding"/>
    <property type="evidence" value="ECO:0007669"/>
    <property type="project" value="InterPro"/>
</dbReference>
<dbReference type="InterPro" id="IPR001223">
    <property type="entry name" value="Glyco_hydro18_cat"/>
</dbReference>
<evidence type="ECO:0000259" key="10">
    <source>
        <dbReference type="PROSITE" id="PS51910"/>
    </source>
</evidence>
<dbReference type="AlphaFoldDB" id="A0A1T5KNB5"/>
<accession>A0A1T5KNB5</accession>
<reference evidence="11 12" key="1">
    <citation type="submission" date="2017-02" db="EMBL/GenBank/DDBJ databases">
        <authorList>
            <person name="Peterson S.W."/>
        </authorList>
    </citation>
    <scope>NUCLEOTIDE SEQUENCE [LARGE SCALE GENOMIC DNA]</scope>
    <source>
        <strain evidence="11 12">P15</strain>
    </source>
</reference>
<dbReference type="SUPFAM" id="SSF54556">
    <property type="entry name" value="Chitinase insertion domain"/>
    <property type="match status" value="1"/>
</dbReference>
<dbReference type="CDD" id="cd06548">
    <property type="entry name" value="GH18_chitinase"/>
    <property type="match status" value="1"/>
</dbReference>
<keyword evidence="9" id="KW-0732">Signal</keyword>
<proteinExistence type="inferred from homology"/>
<evidence type="ECO:0000256" key="1">
    <source>
        <dbReference type="ARBA" id="ARBA00000822"/>
    </source>
</evidence>
<evidence type="ECO:0000256" key="7">
    <source>
        <dbReference type="RuleBase" id="RU000489"/>
    </source>
</evidence>
<dbReference type="PROSITE" id="PS01095">
    <property type="entry name" value="GH18_1"/>
    <property type="match status" value="1"/>
</dbReference>
<dbReference type="STRING" id="428993.SAMN06296058_1860"/>
<dbReference type="GO" id="GO:0006032">
    <property type="term" value="P:chitin catabolic process"/>
    <property type="evidence" value="ECO:0007669"/>
    <property type="project" value="UniProtKB-KW"/>
</dbReference>
<keyword evidence="12" id="KW-1185">Reference proteome</keyword>
<dbReference type="EC" id="3.2.1.14" evidence="2"/>
<keyword evidence="5 7" id="KW-0326">Glycosidase</keyword>
<dbReference type="GO" id="GO:0008843">
    <property type="term" value="F:endochitinase activity"/>
    <property type="evidence" value="ECO:0007669"/>
    <property type="project" value="UniProtKB-EC"/>
</dbReference>
<dbReference type="EMBL" id="FUZV01000001">
    <property type="protein sequence ID" value="SKC65187.1"/>
    <property type="molecule type" value="Genomic_DNA"/>
</dbReference>
<dbReference type="Gene3D" id="3.10.50.10">
    <property type="match status" value="1"/>
</dbReference>
<keyword evidence="4" id="KW-0146">Chitin degradation</keyword>
<dbReference type="PANTHER" id="PTHR11177">
    <property type="entry name" value="CHITINASE"/>
    <property type="match status" value="1"/>
</dbReference>
<evidence type="ECO:0000313" key="11">
    <source>
        <dbReference type="EMBL" id="SKC65187.1"/>
    </source>
</evidence>
<dbReference type="SMART" id="SM00636">
    <property type="entry name" value="Glyco_18"/>
    <property type="match status" value="1"/>
</dbReference>
<evidence type="ECO:0000256" key="4">
    <source>
        <dbReference type="ARBA" id="ARBA00023024"/>
    </source>
</evidence>
<evidence type="ECO:0000256" key="8">
    <source>
        <dbReference type="RuleBase" id="RU004453"/>
    </source>
</evidence>
<dbReference type="SUPFAM" id="SSF51445">
    <property type="entry name" value="(Trans)glycosidases"/>
    <property type="match status" value="1"/>
</dbReference>
<dbReference type="PANTHER" id="PTHR11177:SF317">
    <property type="entry name" value="CHITINASE 12-RELATED"/>
    <property type="match status" value="1"/>
</dbReference>
<dbReference type="RefSeq" id="WP_176140813.1">
    <property type="nucleotide sequence ID" value="NZ_BMCL01000002.1"/>
</dbReference>
<protein>
    <recommendedName>
        <fullName evidence="2">chitinase</fullName>
        <ecNumber evidence="2">3.2.1.14</ecNumber>
    </recommendedName>
</protein>